<dbReference type="SMART" id="SM00333">
    <property type="entry name" value="TUDOR"/>
    <property type="match status" value="1"/>
</dbReference>
<dbReference type="PANTHER" id="PTHR15856">
    <property type="entry name" value="PHD FINGER PROTEIN 20-RELATED"/>
    <property type="match status" value="1"/>
</dbReference>
<evidence type="ECO:0000256" key="8">
    <source>
        <dbReference type="PROSITE-ProRule" id="PRU00309"/>
    </source>
</evidence>
<dbReference type="PROSITE" id="PS50982">
    <property type="entry name" value="MBD"/>
    <property type="match status" value="1"/>
</dbReference>
<evidence type="ECO:0000256" key="4">
    <source>
        <dbReference type="ARBA" id="ARBA00022771"/>
    </source>
</evidence>
<dbReference type="GO" id="GO:0008270">
    <property type="term" value="F:zinc ion binding"/>
    <property type="evidence" value="ECO:0007669"/>
    <property type="project" value="UniProtKB-KW"/>
</dbReference>
<dbReference type="Pfam" id="PF20826">
    <property type="entry name" value="PHD_5"/>
    <property type="match status" value="1"/>
</dbReference>
<organism evidence="12">
    <name type="scientific">Nyssomyia neivai</name>
    <dbReference type="NCBI Taxonomy" id="330878"/>
    <lineage>
        <taxon>Eukaryota</taxon>
        <taxon>Metazoa</taxon>
        <taxon>Ecdysozoa</taxon>
        <taxon>Arthropoda</taxon>
        <taxon>Hexapoda</taxon>
        <taxon>Insecta</taxon>
        <taxon>Pterygota</taxon>
        <taxon>Neoptera</taxon>
        <taxon>Endopterygota</taxon>
        <taxon>Diptera</taxon>
        <taxon>Nematocera</taxon>
        <taxon>Psychodoidea</taxon>
        <taxon>Psychodidae</taxon>
        <taxon>Nyssomyia</taxon>
    </lineage>
</organism>
<dbReference type="SUPFAM" id="SSF54171">
    <property type="entry name" value="DNA-binding domain"/>
    <property type="match status" value="1"/>
</dbReference>
<accession>A0A1L8DHG8</accession>
<dbReference type="InterPro" id="IPR038441">
    <property type="entry name" value="THAP_Znf_sf"/>
</dbReference>
<keyword evidence="2" id="KW-0479">Metal-binding</keyword>
<keyword evidence="6 8" id="KW-0238">DNA-binding</keyword>
<dbReference type="InterPro" id="IPR013083">
    <property type="entry name" value="Znf_RING/FYVE/PHD"/>
</dbReference>
<evidence type="ECO:0000259" key="11">
    <source>
        <dbReference type="PROSITE" id="PS50982"/>
    </source>
</evidence>
<keyword evidence="4 8" id="KW-0863">Zinc-finger</keyword>
<dbReference type="CDD" id="cd20386">
    <property type="entry name" value="Tudor_PHF20-like"/>
    <property type="match status" value="1"/>
</dbReference>
<dbReference type="PROSITE" id="PS00028">
    <property type="entry name" value="ZINC_FINGER_C2H2_1"/>
    <property type="match status" value="1"/>
</dbReference>
<dbReference type="Gene3D" id="6.20.210.20">
    <property type="entry name" value="THAP domain"/>
    <property type="match status" value="1"/>
</dbReference>
<dbReference type="GO" id="GO:0005634">
    <property type="term" value="C:nucleus"/>
    <property type="evidence" value="ECO:0007669"/>
    <property type="project" value="UniProtKB-SubCell"/>
</dbReference>
<dbReference type="InterPro" id="IPR011011">
    <property type="entry name" value="Znf_FYVE_PHD"/>
</dbReference>
<evidence type="ECO:0000256" key="6">
    <source>
        <dbReference type="ARBA" id="ARBA00023125"/>
    </source>
</evidence>
<evidence type="ECO:0000256" key="3">
    <source>
        <dbReference type="ARBA" id="ARBA00022737"/>
    </source>
</evidence>
<feature type="compositionally biased region" description="Basic and acidic residues" evidence="9">
    <location>
        <begin position="96"/>
        <end position="118"/>
    </location>
</feature>
<feature type="region of interest" description="Disordered" evidence="9">
    <location>
        <begin position="905"/>
        <end position="956"/>
    </location>
</feature>
<evidence type="ECO:0000259" key="10">
    <source>
        <dbReference type="PROSITE" id="PS50950"/>
    </source>
</evidence>
<feature type="compositionally biased region" description="Basic and acidic residues" evidence="9">
    <location>
        <begin position="921"/>
        <end position="937"/>
    </location>
</feature>
<dbReference type="InterPro" id="IPR043449">
    <property type="entry name" value="PHF20-like"/>
</dbReference>
<comment type="subcellular location">
    <subcellularLocation>
        <location evidence="1">Nucleus</location>
    </subcellularLocation>
</comment>
<keyword evidence="5" id="KW-0862">Zinc</keyword>
<proteinExistence type="predicted"/>
<dbReference type="PROSITE" id="PS50950">
    <property type="entry name" value="ZF_THAP"/>
    <property type="match status" value="1"/>
</dbReference>
<evidence type="ECO:0000313" key="12">
    <source>
        <dbReference type="EMBL" id="JAV05861.1"/>
    </source>
</evidence>
<dbReference type="Gene3D" id="3.30.40.10">
    <property type="entry name" value="Zinc/RING finger domain, C3HC4 (zinc finger)"/>
    <property type="match status" value="1"/>
</dbReference>
<dbReference type="Pfam" id="PF05485">
    <property type="entry name" value="THAP"/>
    <property type="match status" value="1"/>
</dbReference>
<feature type="region of interest" description="Disordered" evidence="9">
    <location>
        <begin position="561"/>
        <end position="584"/>
    </location>
</feature>
<dbReference type="Pfam" id="PF01429">
    <property type="entry name" value="MBD"/>
    <property type="match status" value="1"/>
</dbReference>
<evidence type="ECO:0000256" key="1">
    <source>
        <dbReference type="ARBA" id="ARBA00004123"/>
    </source>
</evidence>
<sequence>MGGRKCVVTGCPSHSSRKEDRGVTFHKFPHNPKFRILWLGACKMDTTLQPPKSMNVCSRHFRQVDFQTFKSSKSLLKIGVCPSIFPWGVTSTPGTVEEKKIKTEGTKVPEAKEADPKGKQSTKRSASVEQIHKQPQRKILRKTSDSAIIKEEPLPEVASPQKKFDPVTAFTPGTRIEAQDFNKVWHSATIMEMDMSDREVLVHIEVKDAEQSTGIVDEWIPMDSSRLRPMQIKSEADKQKPIITFTIGEKVHARWNDARKFRATVTKVLENNTYEVLFDDGISKVVTTKEMSKIKTTVSSLFNKNRPRPKKRPKMGKVRIPSRYYRKKASAVNENEWYCQWVDDQPVGKEGIIESATDTKKTSTIVDDPRLPEGWQKHILSRFSGATKWDVVLVDPKGKKFRNKQELKLYLEETKEHQYDPNVFDFGIHKKRARLMKAYTFTDEYKAKFAEMAKAQQQAALEAKTAALNKVDATVAVVVGEQIIGEGFVLVDGLKVQIIENLLRCPKEGCYKNFRKENLLKIHIKHYHEEIARQLSAPPTMTDLAYQRTICQAIEDPFMGKSPLGPDAATPRPTRKSGGSATKAEARVKVDNLMRSEMQADIVKIEPESVLSKDTLEEPRRKYSLLEEALNAKTILEKEKHIKSPLADRLKDVDYALDPEMLIKSHAVTRPQVLKRKKTHTKFRGVSAATGYRKSIVKRKMILKNRMMVDAMVDSDETRHSFSAEIISLRPQKVLDDAHETTNSQTTTTEHSQSPQYINEGGELIKIVRMRQEEIINCLCSFSEEDGLMIQCELCLCWQHGICNGIEKESQVPDKYICYICRNPTRGRESMKYIHDQDWLYEGKLPSTFYHTQNPNLPDRFDTLKSSHTLTGNLLELKRFMHSLKVKINIAENKDHPKMYLWSKKWETSPPPTETASQESIKSEDIKKEGEAKKVIKSEQTTPTSTPQKGTDVQQPKIPEPEAAIDPKECQLRLLDHIQKMQSMAMMRLQTIDEEISALEEADKNFARMESVDNCPKMKQTIRMLLTDLKTMHKIAKIQG</sequence>
<evidence type="ECO:0000256" key="7">
    <source>
        <dbReference type="ARBA" id="ARBA00023242"/>
    </source>
</evidence>
<dbReference type="PANTHER" id="PTHR15856:SF51">
    <property type="entry name" value="MBD-R2"/>
    <property type="match status" value="1"/>
</dbReference>
<dbReference type="InterPro" id="IPR013087">
    <property type="entry name" value="Znf_C2H2_type"/>
</dbReference>
<feature type="region of interest" description="Disordered" evidence="9">
    <location>
        <begin position="96"/>
        <end position="137"/>
    </location>
</feature>
<dbReference type="InterPro" id="IPR006612">
    <property type="entry name" value="THAP_Znf"/>
</dbReference>
<dbReference type="EMBL" id="GFDF01008223">
    <property type="protein sequence ID" value="JAV05861.1"/>
    <property type="molecule type" value="Transcribed_RNA"/>
</dbReference>
<dbReference type="InterPro" id="IPR019786">
    <property type="entry name" value="Zinc_finger_PHD-type_CS"/>
</dbReference>
<dbReference type="Gene3D" id="3.30.890.10">
    <property type="entry name" value="Methyl-cpg-binding Protein 2, Chain A"/>
    <property type="match status" value="1"/>
</dbReference>
<dbReference type="GO" id="GO:0006357">
    <property type="term" value="P:regulation of transcription by RNA polymerase II"/>
    <property type="evidence" value="ECO:0007669"/>
    <property type="project" value="TreeGrafter"/>
</dbReference>
<keyword evidence="3" id="KW-0677">Repeat</keyword>
<dbReference type="InterPro" id="IPR016177">
    <property type="entry name" value="DNA-bd_dom_sf"/>
</dbReference>
<feature type="domain" description="MBD" evidence="11">
    <location>
        <begin position="361"/>
        <end position="431"/>
    </location>
</feature>
<evidence type="ECO:0000256" key="5">
    <source>
        <dbReference type="ARBA" id="ARBA00022833"/>
    </source>
</evidence>
<dbReference type="SUPFAM" id="SSF63748">
    <property type="entry name" value="Tudor/PWWP/MBT"/>
    <property type="match status" value="2"/>
</dbReference>
<dbReference type="Gene3D" id="2.30.30.140">
    <property type="match status" value="2"/>
</dbReference>
<evidence type="ECO:0000256" key="2">
    <source>
        <dbReference type="ARBA" id="ARBA00022723"/>
    </source>
</evidence>
<dbReference type="SUPFAM" id="SSF57903">
    <property type="entry name" value="FYVE/PHD zinc finger"/>
    <property type="match status" value="1"/>
</dbReference>
<dbReference type="SMART" id="SM00980">
    <property type="entry name" value="THAP"/>
    <property type="match status" value="1"/>
</dbReference>
<evidence type="ECO:0000256" key="9">
    <source>
        <dbReference type="SAM" id="MobiDB-lite"/>
    </source>
</evidence>
<dbReference type="GO" id="GO:0044545">
    <property type="term" value="C:NSL complex"/>
    <property type="evidence" value="ECO:0007669"/>
    <property type="project" value="TreeGrafter"/>
</dbReference>
<name>A0A1L8DHG8_9DIPT</name>
<dbReference type="InterPro" id="IPR001739">
    <property type="entry name" value="Methyl_CpG_DNA-bd"/>
</dbReference>
<reference evidence="12" key="1">
    <citation type="submission" date="2016-12" db="EMBL/GenBank/DDBJ databases">
        <title>An insight into the sialome and mialome of the sand fly, Nyssomyia neivai.</title>
        <authorList>
            <person name="Sebastian V."/>
            <person name="Goulart T.M."/>
            <person name="Oliveira W."/>
            <person name="Calvo E."/>
            <person name="Oliveira L.F."/>
            <person name="Pinto M.C."/>
            <person name="Rosselino A.M."/>
            <person name="Ribeiro J.M."/>
        </authorList>
    </citation>
    <scope>NUCLEOTIDE SEQUENCE</scope>
</reference>
<keyword evidence="7" id="KW-0539">Nucleus</keyword>
<feature type="compositionally biased region" description="Polar residues" evidence="9">
    <location>
        <begin position="938"/>
        <end position="954"/>
    </location>
</feature>
<dbReference type="CDD" id="cd20104">
    <property type="entry name" value="MBT_PHF20L1-like"/>
    <property type="match status" value="1"/>
</dbReference>
<dbReference type="SMART" id="SM00391">
    <property type="entry name" value="MBD"/>
    <property type="match status" value="1"/>
</dbReference>
<dbReference type="SUPFAM" id="SSF57716">
    <property type="entry name" value="Glucocorticoid receptor-like (DNA-binding domain)"/>
    <property type="match status" value="1"/>
</dbReference>
<dbReference type="InterPro" id="IPR002999">
    <property type="entry name" value="Tudor"/>
</dbReference>
<protein>
    <submittedName>
        <fullName evidence="12">Putative methyl-cpg binding transcription regulator</fullName>
    </submittedName>
</protein>
<dbReference type="SMART" id="SM00692">
    <property type="entry name" value="DM3"/>
    <property type="match status" value="1"/>
</dbReference>
<dbReference type="PROSITE" id="PS01359">
    <property type="entry name" value="ZF_PHD_1"/>
    <property type="match status" value="1"/>
</dbReference>
<feature type="domain" description="THAP-type" evidence="10">
    <location>
        <begin position="1"/>
        <end position="85"/>
    </location>
</feature>
<dbReference type="AlphaFoldDB" id="A0A1L8DHG8"/>
<dbReference type="GO" id="GO:0003677">
    <property type="term" value="F:DNA binding"/>
    <property type="evidence" value="ECO:0007669"/>
    <property type="project" value="UniProtKB-UniRule"/>
</dbReference>
<dbReference type="CDD" id="cd01396">
    <property type="entry name" value="MeCP2_MBD"/>
    <property type="match status" value="1"/>
</dbReference>